<accession>A0A167J7F7</accession>
<sequence length="224" mass="26126">MKTINRIIYSIIGLFIIVSCNSDDQESVPYYQLNEQDKNLIINYNYQKDQIITYENEDGEHLNFKVVSNSEEKYGKYAPGGFGGGSSLLHHYDSRIIRFEILENQDYEEFGIVNYVFSKNNDVLTNGINFPLWNVFNSSIIDESQNPINIFMNEFNNSNKMQMNINNHSFERVVVIESGSNELFLNSSYGTLPLNVNKVYYDYDFGIIRFDDIDGKEWEVIYPE</sequence>
<dbReference type="RefSeq" id="WP_068590936.1">
    <property type="nucleotide sequence ID" value="NZ_LRXL01000026.1"/>
</dbReference>
<organism evidence="1 2">
    <name type="scientific">Cochleicola gelatinilyticus</name>
    <dbReference type="NCBI Taxonomy" id="1763537"/>
    <lineage>
        <taxon>Bacteria</taxon>
        <taxon>Pseudomonadati</taxon>
        <taxon>Bacteroidota</taxon>
        <taxon>Flavobacteriia</taxon>
        <taxon>Flavobacteriales</taxon>
        <taxon>Flavobacteriaceae</taxon>
        <taxon>Cochleicola</taxon>
    </lineage>
</organism>
<dbReference type="OrthoDB" id="1445836at2"/>
<evidence type="ECO:0000313" key="2">
    <source>
        <dbReference type="Proteomes" id="UP000077013"/>
    </source>
</evidence>
<gene>
    <name evidence="1" type="ORF">ULVI_06585</name>
</gene>
<comment type="caution">
    <text evidence="1">The sequence shown here is derived from an EMBL/GenBank/DDBJ whole genome shotgun (WGS) entry which is preliminary data.</text>
</comment>
<proteinExistence type="predicted"/>
<dbReference type="Proteomes" id="UP000077013">
    <property type="component" value="Unassembled WGS sequence"/>
</dbReference>
<dbReference type="EMBL" id="LRXL01000026">
    <property type="protein sequence ID" value="OAB80396.1"/>
    <property type="molecule type" value="Genomic_DNA"/>
</dbReference>
<dbReference type="STRING" id="1763537.ULVI_06585"/>
<name>A0A167J7F7_9FLAO</name>
<evidence type="ECO:0000313" key="1">
    <source>
        <dbReference type="EMBL" id="OAB80396.1"/>
    </source>
</evidence>
<dbReference type="AlphaFoldDB" id="A0A167J7F7"/>
<keyword evidence="2" id="KW-1185">Reference proteome</keyword>
<protein>
    <submittedName>
        <fullName evidence="1">Uncharacterized protein</fullName>
    </submittedName>
</protein>
<reference evidence="1 2" key="1">
    <citation type="submission" date="2016-02" db="EMBL/GenBank/DDBJ databases">
        <title>Ulvibacter sp. LPB0005, isolated from Thais luteostoma.</title>
        <authorList>
            <person name="Shin S.-K."/>
            <person name="Yi H."/>
        </authorList>
    </citation>
    <scope>NUCLEOTIDE SEQUENCE [LARGE SCALE GENOMIC DNA]</scope>
    <source>
        <strain evidence="1 2">LPB0005</strain>
    </source>
</reference>
<dbReference type="PROSITE" id="PS51257">
    <property type="entry name" value="PROKAR_LIPOPROTEIN"/>
    <property type="match status" value="1"/>
</dbReference>